<dbReference type="AlphaFoldDB" id="A0AAW2LM68"/>
<evidence type="ECO:0008006" key="2">
    <source>
        <dbReference type="Google" id="ProtNLM"/>
    </source>
</evidence>
<comment type="caution">
    <text evidence="1">The sequence shown here is derived from an EMBL/GenBank/DDBJ whole genome shotgun (WGS) entry which is preliminary data.</text>
</comment>
<name>A0AAW2LM68_9LAMI</name>
<evidence type="ECO:0000313" key="1">
    <source>
        <dbReference type="EMBL" id="KAL0318806.1"/>
    </source>
</evidence>
<dbReference type="Gene3D" id="1.25.70.10">
    <property type="entry name" value="Transcription termination factor 3, mitochondrial"/>
    <property type="match status" value="1"/>
</dbReference>
<accession>A0AAW2LM68</accession>
<reference evidence="1" key="2">
    <citation type="journal article" date="2024" name="Plant">
        <title>Genomic evolution and insights into agronomic trait innovations of Sesamum species.</title>
        <authorList>
            <person name="Miao H."/>
            <person name="Wang L."/>
            <person name="Qu L."/>
            <person name="Liu H."/>
            <person name="Sun Y."/>
            <person name="Le M."/>
            <person name="Wang Q."/>
            <person name="Wei S."/>
            <person name="Zheng Y."/>
            <person name="Lin W."/>
            <person name="Duan Y."/>
            <person name="Cao H."/>
            <person name="Xiong S."/>
            <person name="Wang X."/>
            <person name="Wei L."/>
            <person name="Li C."/>
            <person name="Ma Q."/>
            <person name="Ju M."/>
            <person name="Zhao R."/>
            <person name="Li G."/>
            <person name="Mu C."/>
            <person name="Tian Q."/>
            <person name="Mei H."/>
            <person name="Zhang T."/>
            <person name="Gao T."/>
            <person name="Zhang H."/>
        </authorList>
    </citation>
    <scope>NUCLEOTIDE SEQUENCE</scope>
    <source>
        <strain evidence="1">G01</strain>
    </source>
</reference>
<dbReference type="InterPro" id="IPR038538">
    <property type="entry name" value="MTERF_sf"/>
</dbReference>
<dbReference type="EMBL" id="JACGWK010000013">
    <property type="protein sequence ID" value="KAL0318806.1"/>
    <property type="molecule type" value="Genomic_DNA"/>
</dbReference>
<protein>
    <recommendedName>
        <fullName evidence="2">mTERF protein</fullName>
    </recommendedName>
</protein>
<gene>
    <name evidence="1" type="ORF">Sangu_2036800</name>
</gene>
<proteinExistence type="predicted"/>
<organism evidence="1">
    <name type="scientific">Sesamum angustifolium</name>
    <dbReference type="NCBI Taxonomy" id="2727405"/>
    <lineage>
        <taxon>Eukaryota</taxon>
        <taxon>Viridiplantae</taxon>
        <taxon>Streptophyta</taxon>
        <taxon>Embryophyta</taxon>
        <taxon>Tracheophyta</taxon>
        <taxon>Spermatophyta</taxon>
        <taxon>Magnoliopsida</taxon>
        <taxon>eudicotyledons</taxon>
        <taxon>Gunneridae</taxon>
        <taxon>Pentapetalae</taxon>
        <taxon>asterids</taxon>
        <taxon>lamiids</taxon>
        <taxon>Lamiales</taxon>
        <taxon>Pedaliaceae</taxon>
        <taxon>Sesamum</taxon>
    </lineage>
</organism>
<sequence>MPKSSLITIYLPQFPNPNSHAFSEIPACHHSGLVSLSALFRRYGFPPTEFPDFLKKNEFLLNSSPSEIEKSFKILLSLKSSQDFLVSIVSGCPRVLQLDFLQKWKVGVKQLGVYNITSAAIRNVLDISMKFALSPNDVYGRVKCLKGLGFSEETINKVFRSCAYGSYVEGG</sequence>
<reference evidence="1" key="1">
    <citation type="submission" date="2020-06" db="EMBL/GenBank/DDBJ databases">
        <authorList>
            <person name="Li T."/>
            <person name="Hu X."/>
            <person name="Zhang T."/>
            <person name="Song X."/>
            <person name="Zhang H."/>
            <person name="Dai N."/>
            <person name="Sheng W."/>
            <person name="Hou X."/>
            <person name="Wei L."/>
        </authorList>
    </citation>
    <scope>NUCLEOTIDE SEQUENCE</scope>
    <source>
        <strain evidence="1">G01</strain>
        <tissue evidence="1">Leaf</tissue>
    </source>
</reference>